<dbReference type="EMBL" id="BSCI01000003">
    <property type="protein sequence ID" value="GLG86169.1"/>
    <property type="molecule type" value="Genomic_DNA"/>
</dbReference>
<reference evidence="1" key="2">
    <citation type="submission" date="2022-11" db="EMBL/GenBank/DDBJ databases">
        <title>Draft genome sequence of Coprococcus comes strain 31264.</title>
        <authorList>
            <person name="Hisatomi A."/>
            <person name="Ohkuma M."/>
            <person name="Sakamoto M."/>
        </authorList>
    </citation>
    <scope>NUCLEOTIDE SEQUENCE</scope>
    <source>
        <strain evidence="1">JCM 31264</strain>
    </source>
</reference>
<gene>
    <name evidence="1" type="ORF">comes_07140</name>
</gene>
<protein>
    <submittedName>
        <fullName evidence="1">Uncharacterized protein</fullName>
    </submittedName>
</protein>
<evidence type="ECO:0000313" key="1">
    <source>
        <dbReference type="EMBL" id="GLG86169.1"/>
    </source>
</evidence>
<dbReference type="RefSeq" id="WP_055246521.1">
    <property type="nucleotide sequence ID" value="NZ_BSCI01000003.1"/>
</dbReference>
<accession>A0AA37QAM7</accession>
<name>A0AA37QAM7_9FIRM</name>
<dbReference type="AlphaFoldDB" id="A0AA37QAM7"/>
<organism evidence="1 2">
    <name type="scientific">Coprococcus comes</name>
    <dbReference type="NCBI Taxonomy" id="410072"/>
    <lineage>
        <taxon>Bacteria</taxon>
        <taxon>Bacillati</taxon>
        <taxon>Bacillota</taxon>
        <taxon>Clostridia</taxon>
        <taxon>Lachnospirales</taxon>
        <taxon>Lachnospiraceae</taxon>
        <taxon>Coprococcus</taxon>
    </lineage>
</organism>
<sequence>MEKDKKTINRCSECGLYKTPQTDICPECGGIMDLAIKGEDLSWSCRQCSYSLATTAQKPCYWDNKKFAKECYPQMEKCPYAEK</sequence>
<evidence type="ECO:0000313" key="2">
    <source>
        <dbReference type="Proteomes" id="UP001145109"/>
    </source>
</evidence>
<dbReference type="Proteomes" id="UP001145109">
    <property type="component" value="Unassembled WGS sequence"/>
</dbReference>
<reference evidence="1" key="1">
    <citation type="submission" date="2022-09" db="EMBL/GenBank/DDBJ databases">
        <title>Draft genome sequence of Coprococcus comes strain 31264.</title>
        <authorList>
            <person name="Atsushi H."/>
            <person name="Moriya O."/>
            <person name="Mitsuo S."/>
        </authorList>
    </citation>
    <scope>NUCLEOTIDE SEQUENCE</scope>
    <source>
        <strain evidence="1">JCM 31264</strain>
    </source>
</reference>
<comment type="caution">
    <text evidence="1">The sequence shown here is derived from an EMBL/GenBank/DDBJ whole genome shotgun (WGS) entry which is preliminary data.</text>
</comment>
<proteinExistence type="predicted"/>